<dbReference type="GO" id="GO:0043165">
    <property type="term" value="P:Gram-negative-bacterium-type cell outer membrane assembly"/>
    <property type="evidence" value="ECO:0007669"/>
    <property type="project" value="InterPro"/>
</dbReference>
<reference evidence="2 3" key="1">
    <citation type="submission" date="2018-05" db="EMBL/GenBank/DDBJ databases">
        <title>Brumimicrobium oceani sp. nov., isolated from coastal sediment.</title>
        <authorList>
            <person name="Kou Y."/>
        </authorList>
    </citation>
    <scope>NUCLEOTIDE SEQUENCE [LARGE SCALE GENOMIC DNA]</scope>
    <source>
        <strain evidence="2 3">C305</strain>
    </source>
</reference>
<dbReference type="Pfam" id="PF04390">
    <property type="entry name" value="LptE"/>
    <property type="match status" value="1"/>
</dbReference>
<feature type="signal peptide" evidence="1">
    <location>
        <begin position="1"/>
        <end position="19"/>
    </location>
</feature>
<keyword evidence="1" id="KW-0732">Signal</keyword>
<accession>A0A2U2XFC5</accession>
<dbReference type="GO" id="GO:0019867">
    <property type="term" value="C:outer membrane"/>
    <property type="evidence" value="ECO:0007669"/>
    <property type="project" value="InterPro"/>
</dbReference>
<organism evidence="2 3">
    <name type="scientific">Brumimicrobium oceani</name>
    <dbReference type="NCBI Taxonomy" id="2100725"/>
    <lineage>
        <taxon>Bacteria</taxon>
        <taxon>Pseudomonadati</taxon>
        <taxon>Bacteroidota</taxon>
        <taxon>Flavobacteriia</taxon>
        <taxon>Flavobacteriales</taxon>
        <taxon>Crocinitomicaceae</taxon>
        <taxon>Brumimicrobium</taxon>
    </lineage>
</organism>
<evidence type="ECO:0008006" key="4">
    <source>
        <dbReference type="Google" id="ProtNLM"/>
    </source>
</evidence>
<gene>
    <name evidence="2" type="ORF">DIT68_04485</name>
</gene>
<keyword evidence="3" id="KW-1185">Reference proteome</keyword>
<protein>
    <recommendedName>
        <fullName evidence="4">LptE family protein</fullName>
    </recommendedName>
</protein>
<dbReference type="OrthoDB" id="9790776at2"/>
<sequence length="169" mass="18660">MKIILLASVALLLSSCWPASLSFKDGSVPPEWKRFMVTTLENKAANAPISYSAELSELIKDGIQNRVGLNLVSNESDDPQIIVTGTVLSYNVTPLSLQENASEVKNRLTIRSSFQIFISAPEEDVMELTSSRFADFDASQDVGTIQQQLLAEINEQVVQDVLNKLLSNW</sequence>
<name>A0A2U2XFC5_9FLAO</name>
<proteinExistence type="predicted"/>
<evidence type="ECO:0000313" key="3">
    <source>
        <dbReference type="Proteomes" id="UP000245370"/>
    </source>
</evidence>
<dbReference type="RefSeq" id="WP_109358610.1">
    <property type="nucleotide sequence ID" value="NZ_QFRJ01000002.1"/>
</dbReference>
<dbReference type="PROSITE" id="PS51257">
    <property type="entry name" value="PROKAR_LIPOPROTEIN"/>
    <property type="match status" value="1"/>
</dbReference>
<dbReference type="Proteomes" id="UP000245370">
    <property type="component" value="Unassembled WGS sequence"/>
</dbReference>
<dbReference type="EMBL" id="QFRJ01000002">
    <property type="protein sequence ID" value="PWH86499.1"/>
    <property type="molecule type" value="Genomic_DNA"/>
</dbReference>
<reference evidence="2 3" key="2">
    <citation type="submission" date="2018-05" db="EMBL/GenBank/DDBJ databases">
        <authorList>
            <person name="Lanie J.A."/>
            <person name="Ng W.-L."/>
            <person name="Kazmierczak K.M."/>
            <person name="Andrzejewski T.M."/>
            <person name="Davidsen T.M."/>
            <person name="Wayne K.J."/>
            <person name="Tettelin H."/>
            <person name="Glass J.I."/>
            <person name="Rusch D."/>
            <person name="Podicherti R."/>
            <person name="Tsui H.-C.T."/>
            <person name="Winkler M.E."/>
        </authorList>
    </citation>
    <scope>NUCLEOTIDE SEQUENCE [LARGE SCALE GENOMIC DNA]</scope>
    <source>
        <strain evidence="2 3">C305</strain>
    </source>
</reference>
<dbReference type="InterPro" id="IPR007485">
    <property type="entry name" value="LPS_assembly_LptE"/>
</dbReference>
<evidence type="ECO:0000256" key="1">
    <source>
        <dbReference type="SAM" id="SignalP"/>
    </source>
</evidence>
<feature type="chain" id="PRO_5015538483" description="LptE family protein" evidence="1">
    <location>
        <begin position="20"/>
        <end position="169"/>
    </location>
</feature>
<comment type="caution">
    <text evidence="2">The sequence shown here is derived from an EMBL/GenBank/DDBJ whole genome shotgun (WGS) entry which is preliminary data.</text>
</comment>
<dbReference type="AlphaFoldDB" id="A0A2U2XFC5"/>
<evidence type="ECO:0000313" key="2">
    <source>
        <dbReference type="EMBL" id="PWH86499.1"/>
    </source>
</evidence>